<keyword evidence="4" id="KW-0328">Glycosyltransferase</keyword>
<dbReference type="PANTHER" id="PTHR10050">
    <property type="entry name" value="DOLICHYL-PHOSPHATE-MANNOSE--PROTEIN MANNOSYLTRANSFERASE"/>
    <property type="match status" value="1"/>
</dbReference>
<dbReference type="InterPro" id="IPR036300">
    <property type="entry name" value="MIR_dom_sf"/>
</dbReference>
<feature type="transmembrane region" description="Helical" evidence="2">
    <location>
        <begin position="63"/>
        <end position="88"/>
    </location>
</feature>
<feature type="domain" description="MIR" evidence="3">
    <location>
        <begin position="258"/>
        <end position="314"/>
    </location>
</feature>
<dbReference type="PROSITE" id="PS50919">
    <property type="entry name" value="MIR"/>
    <property type="match status" value="1"/>
</dbReference>
<dbReference type="Proteomes" id="UP001516464">
    <property type="component" value="Unassembled WGS sequence"/>
</dbReference>
<dbReference type="EMBL" id="SBIQ01000136">
    <property type="protein sequence ID" value="KAF7683053.1"/>
    <property type="molecule type" value="Genomic_DNA"/>
</dbReference>
<feature type="transmembrane region" description="Helical" evidence="2">
    <location>
        <begin position="483"/>
        <end position="502"/>
    </location>
</feature>
<dbReference type="Pfam" id="PF02815">
    <property type="entry name" value="MIR"/>
    <property type="match status" value="1"/>
</dbReference>
<reference evidence="4 5" key="1">
    <citation type="submission" date="2019-01" db="EMBL/GenBank/DDBJ databases">
        <title>Genomes sequencing and comparative genomics of infectious freshwater microsporidia, Cucumispora dikerogammari and Thelohania contejeani.</title>
        <authorList>
            <person name="Cormier A."/>
            <person name="Giraud I."/>
            <person name="Wattier R."/>
            <person name="Teixeira M."/>
            <person name="Grandjean F."/>
            <person name="Rigaud T."/>
            <person name="Cordaux R."/>
        </authorList>
    </citation>
    <scope>NUCLEOTIDE SEQUENCE [LARGE SCALE GENOMIC DNA]</scope>
    <source>
        <strain evidence="4">T1</strain>
        <tissue evidence="4">Spores</tissue>
    </source>
</reference>
<keyword evidence="2" id="KW-0472">Membrane</keyword>
<dbReference type="Gene3D" id="2.80.10.50">
    <property type="match status" value="1"/>
</dbReference>
<name>A0ABQ7HXY9_9MICR</name>
<keyword evidence="2" id="KW-1133">Transmembrane helix</keyword>
<feature type="transmembrane region" description="Helical" evidence="2">
    <location>
        <begin position="36"/>
        <end position="54"/>
    </location>
</feature>
<dbReference type="InterPro" id="IPR027005">
    <property type="entry name" value="PMT-like"/>
</dbReference>
<keyword evidence="5" id="KW-1185">Reference proteome</keyword>
<dbReference type="SUPFAM" id="SSF82109">
    <property type="entry name" value="MIR domain"/>
    <property type="match status" value="1"/>
</dbReference>
<keyword evidence="1" id="KW-0677">Repeat</keyword>
<evidence type="ECO:0000259" key="3">
    <source>
        <dbReference type="PROSITE" id="PS50919"/>
    </source>
</evidence>
<evidence type="ECO:0000256" key="2">
    <source>
        <dbReference type="SAM" id="Phobius"/>
    </source>
</evidence>
<feature type="transmembrane region" description="Helical" evidence="2">
    <location>
        <begin position="100"/>
        <end position="127"/>
    </location>
</feature>
<keyword evidence="2" id="KW-0812">Transmembrane</keyword>
<gene>
    <name evidence="4" type="primary">PMT6</name>
    <name evidence="4" type="ORF">TCON_1732</name>
</gene>
<sequence length="507" mass="59422">MNIISYFLDTIKLRNILHFKPTAFVYSIHPPLYNSSILQTINPILTVLLTYIFLSRHIKRDMAYIIATISSYLLVTNNSDIVTILLFLCLGNRWPFITGFYAGICFSCSWGATYPIILIGSLIYLFNFSINPKNNYKRVLVYALKIIFAFFILPCGIYLLAFYYKFKIESKISPHIDRFSWDFKVSFMQHHPTSCYVIDGSEIALLNKHTQAYLSESNEITLGSNQKVIFGSKTPEIWKLIKIHVVEDGSPESLGEDARYIQNGDYIKIRNLKTGNYLHSHAIETQTSRENKFYEVTGFGPETDDNDYWKIEFVNTDDSIHRNDKHIMIARKTVFRLKHVRTGYDLSARITKKGVEIHGTVEGLKISKSFIITDNIVGEHLIEHYNDSTLKEKITEYTKLKLSEIIWEYHTQMYSDYKKSKFDEYSEYLHVFGYLVMFFIGGLINRVLFLRYQKGVRVSWDVWFLFWSFTFNFIFRINPTELLYLIFLIEIILADYILKAAYNVIFK</sequence>
<organism evidence="4 5">
    <name type="scientific">Astathelohania contejeani</name>
    <dbReference type="NCBI Taxonomy" id="164912"/>
    <lineage>
        <taxon>Eukaryota</taxon>
        <taxon>Fungi</taxon>
        <taxon>Fungi incertae sedis</taxon>
        <taxon>Microsporidia</taxon>
        <taxon>Astathelohaniidae</taxon>
        <taxon>Astathelohania</taxon>
    </lineage>
</organism>
<evidence type="ECO:0000313" key="5">
    <source>
        <dbReference type="Proteomes" id="UP001516464"/>
    </source>
</evidence>
<feature type="transmembrane region" description="Helical" evidence="2">
    <location>
        <begin position="139"/>
        <end position="164"/>
    </location>
</feature>
<proteinExistence type="predicted"/>
<keyword evidence="4" id="KW-0808">Transferase</keyword>
<comment type="caution">
    <text evidence="4">The sequence shown here is derived from an EMBL/GenBank/DDBJ whole genome shotgun (WGS) entry which is preliminary data.</text>
</comment>
<accession>A0ABQ7HXY9</accession>
<dbReference type="InterPro" id="IPR016093">
    <property type="entry name" value="MIR_motif"/>
</dbReference>
<evidence type="ECO:0000256" key="1">
    <source>
        <dbReference type="ARBA" id="ARBA00022737"/>
    </source>
</evidence>
<feature type="transmembrane region" description="Helical" evidence="2">
    <location>
        <begin position="428"/>
        <end position="448"/>
    </location>
</feature>
<protein>
    <submittedName>
        <fullName evidence="4">Dolichyl-phosphate-mannose--protein mannosyltransferase 6</fullName>
    </submittedName>
</protein>
<feature type="transmembrane region" description="Helical" evidence="2">
    <location>
        <begin position="460"/>
        <end position="477"/>
    </location>
</feature>
<evidence type="ECO:0000313" key="4">
    <source>
        <dbReference type="EMBL" id="KAF7683053.1"/>
    </source>
</evidence>
<dbReference type="GO" id="GO:0016757">
    <property type="term" value="F:glycosyltransferase activity"/>
    <property type="evidence" value="ECO:0007669"/>
    <property type="project" value="UniProtKB-KW"/>
</dbReference>